<sequence>MHHLALLNYRTPYDRLVYLKARFARSSAYEEEIHKKVYNTRDLIESFRAMNREVGVQTITSTTALKSAFST</sequence>
<proteinExistence type="predicted"/>
<reference evidence="1 2" key="1">
    <citation type="journal article" date="2014" name="Nat. Commun.">
        <title>Multiple recent horizontal transfers of a large genomic region in cheese making fungi.</title>
        <authorList>
            <person name="Cheeseman K."/>
            <person name="Ropars J."/>
            <person name="Renault P."/>
            <person name="Dupont J."/>
            <person name="Gouzy J."/>
            <person name="Branca A."/>
            <person name="Abraham A.L."/>
            <person name="Ceppi M."/>
            <person name="Conseiller E."/>
            <person name="Debuchy R."/>
            <person name="Malagnac F."/>
            <person name="Goarin A."/>
            <person name="Silar P."/>
            <person name="Lacoste S."/>
            <person name="Sallet E."/>
            <person name="Bensimon A."/>
            <person name="Giraud T."/>
            <person name="Brygoo Y."/>
        </authorList>
    </citation>
    <scope>NUCLEOTIDE SEQUENCE [LARGE SCALE GENOMIC DNA]</scope>
    <source>
        <strain evidence="2">FM 013</strain>
    </source>
</reference>
<keyword evidence="2" id="KW-1185">Reference proteome</keyword>
<organism evidence="1 2">
    <name type="scientific">Penicillium camemberti (strain FM 013)</name>
    <dbReference type="NCBI Taxonomy" id="1429867"/>
    <lineage>
        <taxon>Eukaryota</taxon>
        <taxon>Fungi</taxon>
        <taxon>Dikarya</taxon>
        <taxon>Ascomycota</taxon>
        <taxon>Pezizomycotina</taxon>
        <taxon>Eurotiomycetes</taxon>
        <taxon>Eurotiomycetidae</taxon>
        <taxon>Eurotiales</taxon>
        <taxon>Aspergillaceae</taxon>
        <taxon>Penicillium</taxon>
    </lineage>
</organism>
<gene>
    <name evidence="1" type="ORF">PCAMFM013_S006g000406</name>
</gene>
<evidence type="ECO:0000313" key="1">
    <source>
        <dbReference type="EMBL" id="CRL21866.1"/>
    </source>
</evidence>
<protein>
    <submittedName>
        <fullName evidence="1">Str. FM013</fullName>
    </submittedName>
</protein>
<accession>A0A0G4P6C3</accession>
<name>A0A0G4P6C3_PENC3</name>
<evidence type="ECO:0000313" key="2">
    <source>
        <dbReference type="Proteomes" id="UP000053732"/>
    </source>
</evidence>
<dbReference type="EMBL" id="HG793139">
    <property type="protein sequence ID" value="CRL21866.1"/>
    <property type="molecule type" value="Genomic_DNA"/>
</dbReference>
<dbReference type="AlphaFoldDB" id="A0A0G4P6C3"/>
<dbReference type="Proteomes" id="UP000053732">
    <property type="component" value="Unassembled WGS sequence"/>
</dbReference>
<dbReference type="STRING" id="1429867.A0A0G4P6C3"/>